<dbReference type="InterPro" id="IPR036864">
    <property type="entry name" value="Zn2-C6_fun-type_DNA-bd_sf"/>
</dbReference>
<dbReference type="GO" id="GO:0008270">
    <property type="term" value="F:zinc ion binding"/>
    <property type="evidence" value="ECO:0007669"/>
    <property type="project" value="InterPro"/>
</dbReference>
<dbReference type="PANTHER" id="PTHR47657:SF12">
    <property type="entry name" value="ZN(II)2CYS6 TRANSCRIPTION FACTOR (EUROFUNG)"/>
    <property type="match status" value="1"/>
</dbReference>
<protein>
    <recommendedName>
        <fullName evidence="2">Zn(2)-C6 fungal-type domain-containing protein</fullName>
    </recommendedName>
</protein>
<dbReference type="Proteomes" id="UP000799302">
    <property type="component" value="Unassembled WGS sequence"/>
</dbReference>
<dbReference type="InterPro" id="IPR052400">
    <property type="entry name" value="Zn2-C6_fungal_TF"/>
</dbReference>
<sequence length="598" mass="66147">MAGRGGGPSRRSHTKSRKGCKTCKRRHIRCDETFPQCRNCTKHQVRCDYMDLPPVVDEGLRISTQTGLNWTSEIERAVEVWRQTDQFPFPELDIFPQPQVKTASRNEARLLYHVCSILNGLLSSRTAKLALWTNIMPKCLAVAANHDFVMHAIYAFSASHMAWETQSNDARVLANDYVGLATRGLQDTRAKFSKTNADGILAASLILSWLQNDWKNWAQSMSGLKTVIHVMQRFRPESVFEEYLSQSPIDPLQGFNNESAFQVTAEDRRENGNTIQTIHAAFHRLQTSVSQPPEDTKLVDQMRTLMDSLRNSPPAQTPKEQFDQLYHLRKMLFWLPVNLLSSRRGDIHTLLVLSHFYAAALLLERVFPDVGAPFLASHAANPLTEIINIIQTCQATQQYDTLSQTAAVLMDFPRDALSRFKSRREWAQQQASLHSPVGQPFAENMGLDLITQLADQQAHTPSLSPAFASTTIHMTPPPISTNLPRSPFLEVPGSAVGSAVDGFYKPYTPTTSYQTTPTSAYGNSPLISPGFKSEPDSATYQLPLPDFHHAPRAAVDFGGMGVSPISPYGSALNSSSAGYLGSTGGIAGGCVVPTAVWT</sequence>
<dbReference type="CDD" id="cd00067">
    <property type="entry name" value="GAL4"/>
    <property type="match status" value="1"/>
</dbReference>
<dbReference type="InterPro" id="IPR021858">
    <property type="entry name" value="Fun_TF"/>
</dbReference>
<evidence type="ECO:0000259" key="2">
    <source>
        <dbReference type="PROSITE" id="PS50048"/>
    </source>
</evidence>
<dbReference type="SMART" id="SM00066">
    <property type="entry name" value="GAL4"/>
    <property type="match status" value="1"/>
</dbReference>
<keyword evidence="1" id="KW-0539">Nucleus</keyword>
<dbReference type="Gene3D" id="4.10.240.10">
    <property type="entry name" value="Zn(2)-C6 fungal-type DNA-binding domain"/>
    <property type="match status" value="1"/>
</dbReference>
<dbReference type="OrthoDB" id="1924260at2759"/>
<gene>
    <name evidence="3" type="ORF">BT63DRAFT_69012</name>
</gene>
<dbReference type="Pfam" id="PF11951">
    <property type="entry name" value="Fungal_trans_2"/>
    <property type="match status" value="1"/>
</dbReference>
<accession>A0A6A6U0Z7</accession>
<feature type="domain" description="Zn(2)-C6 fungal-type" evidence="2">
    <location>
        <begin position="19"/>
        <end position="49"/>
    </location>
</feature>
<dbReference type="PANTHER" id="PTHR47657">
    <property type="entry name" value="STEROL REGULATORY ELEMENT-BINDING PROTEIN ECM22"/>
    <property type="match status" value="1"/>
</dbReference>
<keyword evidence="4" id="KW-1185">Reference proteome</keyword>
<reference evidence="3" key="1">
    <citation type="journal article" date="2020" name="Stud. Mycol.">
        <title>101 Dothideomycetes genomes: a test case for predicting lifestyles and emergence of pathogens.</title>
        <authorList>
            <person name="Haridas S."/>
            <person name="Albert R."/>
            <person name="Binder M."/>
            <person name="Bloem J."/>
            <person name="Labutti K."/>
            <person name="Salamov A."/>
            <person name="Andreopoulos B."/>
            <person name="Baker S."/>
            <person name="Barry K."/>
            <person name="Bills G."/>
            <person name="Bluhm B."/>
            <person name="Cannon C."/>
            <person name="Castanera R."/>
            <person name="Culley D."/>
            <person name="Daum C."/>
            <person name="Ezra D."/>
            <person name="Gonzalez J."/>
            <person name="Henrissat B."/>
            <person name="Kuo A."/>
            <person name="Liang C."/>
            <person name="Lipzen A."/>
            <person name="Lutzoni F."/>
            <person name="Magnuson J."/>
            <person name="Mondo S."/>
            <person name="Nolan M."/>
            <person name="Ohm R."/>
            <person name="Pangilinan J."/>
            <person name="Park H.-J."/>
            <person name="Ramirez L."/>
            <person name="Alfaro M."/>
            <person name="Sun H."/>
            <person name="Tritt A."/>
            <person name="Yoshinaga Y."/>
            <person name="Zwiers L.-H."/>
            <person name="Turgeon B."/>
            <person name="Goodwin S."/>
            <person name="Spatafora J."/>
            <person name="Crous P."/>
            <person name="Grigoriev I."/>
        </authorList>
    </citation>
    <scope>NUCLEOTIDE SEQUENCE</scope>
    <source>
        <strain evidence="3">CBS 115976</strain>
    </source>
</reference>
<proteinExistence type="predicted"/>
<evidence type="ECO:0000256" key="1">
    <source>
        <dbReference type="ARBA" id="ARBA00023242"/>
    </source>
</evidence>
<dbReference type="EMBL" id="MU004240">
    <property type="protein sequence ID" value="KAF2665580.1"/>
    <property type="molecule type" value="Genomic_DNA"/>
</dbReference>
<evidence type="ECO:0000313" key="3">
    <source>
        <dbReference type="EMBL" id="KAF2665580.1"/>
    </source>
</evidence>
<dbReference type="SUPFAM" id="SSF57701">
    <property type="entry name" value="Zn2/Cys6 DNA-binding domain"/>
    <property type="match status" value="1"/>
</dbReference>
<dbReference type="GO" id="GO:0000981">
    <property type="term" value="F:DNA-binding transcription factor activity, RNA polymerase II-specific"/>
    <property type="evidence" value="ECO:0007669"/>
    <property type="project" value="InterPro"/>
</dbReference>
<dbReference type="Pfam" id="PF00172">
    <property type="entry name" value="Zn_clus"/>
    <property type="match status" value="1"/>
</dbReference>
<dbReference type="InterPro" id="IPR001138">
    <property type="entry name" value="Zn2Cys6_DnaBD"/>
</dbReference>
<evidence type="ECO:0000313" key="4">
    <source>
        <dbReference type="Proteomes" id="UP000799302"/>
    </source>
</evidence>
<name>A0A6A6U0Z7_9PEZI</name>
<organism evidence="3 4">
    <name type="scientific">Microthyrium microscopicum</name>
    <dbReference type="NCBI Taxonomy" id="703497"/>
    <lineage>
        <taxon>Eukaryota</taxon>
        <taxon>Fungi</taxon>
        <taxon>Dikarya</taxon>
        <taxon>Ascomycota</taxon>
        <taxon>Pezizomycotina</taxon>
        <taxon>Dothideomycetes</taxon>
        <taxon>Dothideomycetes incertae sedis</taxon>
        <taxon>Microthyriales</taxon>
        <taxon>Microthyriaceae</taxon>
        <taxon>Microthyrium</taxon>
    </lineage>
</organism>
<dbReference type="PROSITE" id="PS50048">
    <property type="entry name" value="ZN2_CY6_FUNGAL_2"/>
    <property type="match status" value="1"/>
</dbReference>
<dbReference type="AlphaFoldDB" id="A0A6A6U0Z7"/>
<dbReference type="PROSITE" id="PS00463">
    <property type="entry name" value="ZN2_CY6_FUNGAL_1"/>
    <property type="match status" value="1"/>
</dbReference>